<dbReference type="OrthoDB" id="9779128at2"/>
<comment type="similarity">
    <text evidence="3 4">Belongs to the RlpA family.</text>
</comment>
<keyword evidence="7" id="KW-0449">Lipoprotein</keyword>
<dbReference type="GO" id="GO:0000270">
    <property type="term" value="P:peptidoglycan metabolic process"/>
    <property type="evidence" value="ECO:0007669"/>
    <property type="project" value="UniProtKB-UniRule"/>
</dbReference>
<dbReference type="GO" id="GO:0008932">
    <property type="term" value="F:lytic endotransglycosylase activity"/>
    <property type="evidence" value="ECO:0007669"/>
    <property type="project" value="UniProtKB-UniRule"/>
</dbReference>
<dbReference type="InterPro" id="IPR012997">
    <property type="entry name" value="RplA"/>
</dbReference>
<gene>
    <name evidence="3 7" type="primary">rlpA</name>
    <name evidence="7" type="ORF">GKIL_1649</name>
</gene>
<organism evidence="7 8">
    <name type="scientific">Gloeobacter kilaueensis (strain ATCC BAA-2537 / CCAP 1431/1 / ULC 316 / JS1)</name>
    <dbReference type="NCBI Taxonomy" id="1183438"/>
    <lineage>
        <taxon>Bacteria</taxon>
        <taxon>Bacillati</taxon>
        <taxon>Cyanobacteriota</taxon>
        <taxon>Cyanophyceae</taxon>
        <taxon>Gloeobacterales</taxon>
        <taxon>Gloeobacteraceae</taxon>
        <taxon>Gloeobacter</taxon>
    </lineage>
</organism>
<comment type="function">
    <text evidence="3">Lytic transglycosylase with a strong preference for naked glycan strands that lack stem peptides.</text>
</comment>
<dbReference type="EC" id="4.2.2.-" evidence="3"/>
<evidence type="ECO:0000259" key="6">
    <source>
        <dbReference type="Pfam" id="PF03330"/>
    </source>
</evidence>
<dbReference type="PANTHER" id="PTHR34183">
    <property type="entry name" value="ENDOLYTIC PEPTIDOGLYCAN TRANSGLYCOSYLASE RLPA"/>
    <property type="match status" value="1"/>
</dbReference>
<name>U5QJR6_GLOK1</name>
<dbReference type="RefSeq" id="WP_023173012.1">
    <property type="nucleotide sequence ID" value="NC_022600.1"/>
</dbReference>
<dbReference type="InterPro" id="IPR009009">
    <property type="entry name" value="RlpA-like_DPBB"/>
</dbReference>
<dbReference type="KEGG" id="glj:GKIL_1649"/>
<evidence type="ECO:0000256" key="2">
    <source>
        <dbReference type="ARBA" id="ARBA00023316"/>
    </source>
</evidence>
<proteinExistence type="inferred from homology"/>
<evidence type="ECO:0000256" key="4">
    <source>
        <dbReference type="RuleBase" id="RU003495"/>
    </source>
</evidence>
<evidence type="ECO:0000256" key="3">
    <source>
        <dbReference type="HAMAP-Rule" id="MF_02071"/>
    </source>
</evidence>
<dbReference type="InterPro" id="IPR036908">
    <property type="entry name" value="RlpA-like_sf"/>
</dbReference>
<dbReference type="SUPFAM" id="SSF50685">
    <property type="entry name" value="Barwin-like endoglucanases"/>
    <property type="match status" value="1"/>
</dbReference>
<dbReference type="Gene3D" id="2.40.40.10">
    <property type="entry name" value="RlpA-like domain"/>
    <property type="match status" value="1"/>
</dbReference>
<evidence type="ECO:0000256" key="1">
    <source>
        <dbReference type="ARBA" id="ARBA00023239"/>
    </source>
</evidence>
<feature type="region of interest" description="Disordered" evidence="5">
    <location>
        <begin position="41"/>
        <end position="71"/>
    </location>
</feature>
<keyword evidence="2 3" id="KW-0961">Cell wall biogenesis/degradation</keyword>
<sequence length="310" mass="32853" precursor="true">MVHSIKDLIVALICVAMLNVAAANAQTATAQDLPVTGGKLTSTQTSFQQPGSTSLSVEQSPLKLGSTSTEADQVPAHIQEMPEFKTTVVYLGTLPLLSVSGGESAPLERASIISSKVNQLQWDHTPGSDIRVRFDGKHYAIVAGKDQELLTIDQGVRISTSQALSEKATALQIANRLRRHFGNAPELGDSDQPSSSLAAQPAANFLDALGGTVVHAFQGLASWYGNTFLNRRTSSGAVLRQDSLLAAHRALPFGTLIRVTNLSNGKQVTVKVLDRGPFVSGRVLDLSPRAAQVLGMISAGVARVKVEVLR</sequence>
<reference evidence="7 8" key="1">
    <citation type="journal article" date="2013" name="PLoS ONE">
        <title>Cultivation and Complete Genome Sequencing of Gloeobacter kilaueensis sp. nov., from a Lava Cave in Kilauea Caldera, Hawai'i.</title>
        <authorList>
            <person name="Saw J.H."/>
            <person name="Schatz M."/>
            <person name="Brown M.V."/>
            <person name="Kunkel D.D."/>
            <person name="Foster J.S."/>
            <person name="Shick H."/>
            <person name="Christensen S."/>
            <person name="Hou S."/>
            <person name="Wan X."/>
            <person name="Donachie S.P."/>
        </authorList>
    </citation>
    <scope>NUCLEOTIDE SEQUENCE [LARGE SCALE GENOMIC DNA]</scope>
    <source>
        <strain evidence="8">JS</strain>
    </source>
</reference>
<evidence type="ECO:0000256" key="5">
    <source>
        <dbReference type="SAM" id="MobiDB-lite"/>
    </source>
</evidence>
<dbReference type="CDD" id="cd22268">
    <property type="entry name" value="DPBB_RlpA-like"/>
    <property type="match status" value="1"/>
</dbReference>
<dbReference type="Pfam" id="PF03330">
    <property type="entry name" value="DPBB_1"/>
    <property type="match status" value="1"/>
</dbReference>
<dbReference type="InterPro" id="IPR034718">
    <property type="entry name" value="RlpA"/>
</dbReference>
<dbReference type="GO" id="GO:0071555">
    <property type="term" value="P:cell wall organization"/>
    <property type="evidence" value="ECO:0007669"/>
    <property type="project" value="UniProtKB-KW"/>
</dbReference>
<protein>
    <recommendedName>
        <fullName evidence="3">Probable endolytic peptidoglycan transglycosylase RlpA</fullName>
        <ecNumber evidence="3">4.2.2.-</ecNumber>
    </recommendedName>
</protein>
<dbReference type="EMBL" id="CP003587">
    <property type="protein sequence ID" value="AGY57895.1"/>
    <property type="molecule type" value="Genomic_DNA"/>
</dbReference>
<evidence type="ECO:0000313" key="7">
    <source>
        <dbReference type="EMBL" id="AGY57895.1"/>
    </source>
</evidence>
<feature type="domain" description="RlpA-like protein double-psi beta-barrel" evidence="6">
    <location>
        <begin position="218"/>
        <end position="306"/>
    </location>
</feature>
<keyword evidence="8" id="KW-1185">Reference proteome</keyword>
<dbReference type="STRING" id="1183438.GKIL_1649"/>
<evidence type="ECO:0000313" key="8">
    <source>
        <dbReference type="Proteomes" id="UP000017396"/>
    </source>
</evidence>
<keyword evidence="1 3" id="KW-0456">Lyase</keyword>
<dbReference type="Proteomes" id="UP000017396">
    <property type="component" value="Chromosome"/>
</dbReference>
<dbReference type="NCBIfam" id="TIGR00413">
    <property type="entry name" value="rlpA"/>
    <property type="match status" value="1"/>
</dbReference>
<dbReference type="AlphaFoldDB" id="U5QJR6"/>
<dbReference type="HAMAP" id="MF_02071">
    <property type="entry name" value="RlpA"/>
    <property type="match status" value="1"/>
</dbReference>
<feature type="signal peptide" evidence="3">
    <location>
        <begin position="1"/>
        <end position="25"/>
    </location>
</feature>
<dbReference type="eggNOG" id="COG0797">
    <property type="taxonomic scope" value="Bacteria"/>
</dbReference>
<feature type="chain" id="PRO_5009992969" description="Probable endolytic peptidoglycan transglycosylase RlpA" evidence="3">
    <location>
        <begin position="26"/>
        <end position="310"/>
    </location>
</feature>
<keyword evidence="3" id="KW-0732">Signal</keyword>
<accession>U5QJR6</accession>
<dbReference type="PANTHER" id="PTHR34183:SF1">
    <property type="entry name" value="ENDOLYTIC PEPTIDOGLYCAN TRANSGLYCOSYLASE RLPA"/>
    <property type="match status" value="1"/>
</dbReference>
<dbReference type="HOGENOM" id="CLU_789324_0_0_3"/>